<dbReference type="EMBL" id="JACHMF010000001">
    <property type="protein sequence ID" value="MBB4692545.1"/>
    <property type="molecule type" value="Genomic_DNA"/>
</dbReference>
<reference evidence="1 2" key="1">
    <citation type="submission" date="2020-08" db="EMBL/GenBank/DDBJ databases">
        <title>Sequencing the genomes of 1000 actinobacteria strains.</title>
        <authorList>
            <person name="Klenk H.-P."/>
        </authorList>
    </citation>
    <scope>NUCLEOTIDE SEQUENCE [LARGE SCALE GENOMIC DNA]</scope>
    <source>
        <strain evidence="1 2">DSM 45518</strain>
    </source>
</reference>
<dbReference type="RefSeq" id="WP_184951250.1">
    <property type="nucleotide sequence ID" value="NZ_BOMC01000064.1"/>
</dbReference>
<proteinExistence type="predicted"/>
<gene>
    <name evidence="1" type="ORF">BKA14_002693</name>
</gene>
<organism evidence="1 2">
    <name type="scientific">Paractinoplanes abujensis</name>
    <dbReference type="NCBI Taxonomy" id="882441"/>
    <lineage>
        <taxon>Bacteria</taxon>
        <taxon>Bacillati</taxon>
        <taxon>Actinomycetota</taxon>
        <taxon>Actinomycetes</taxon>
        <taxon>Micromonosporales</taxon>
        <taxon>Micromonosporaceae</taxon>
        <taxon>Paractinoplanes</taxon>
    </lineage>
</organism>
<evidence type="ECO:0000313" key="1">
    <source>
        <dbReference type="EMBL" id="MBB4692545.1"/>
    </source>
</evidence>
<comment type="caution">
    <text evidence="1">The sequence shown here is derived from an EMBL/GenBank/DDBJ whole genome shotgun (WGS) entry which is preliminary data.</text>
</comment>
<protein>
    <recommendedName>
        <fullName evidence="3">SUKH superfamily protein</fullName>
    </recommendedName>
</protein>
<accession>A0A7W7G1V9</accession>
<dbReference type="AlphaFoldDB" id="A0A7W7G1V9"/>
<keyword evidence="2" id="KW-1185">Reference proteome</keyword>
<evidence type="ECO:0008006" key="3">
    <source>
        <dbReference type="Google" id="ProtNLM"/>
    </source>
</evidence>
<dbReference type="Proteomes" id="UP000542742">
    <property type="component" value="Unassembled WGS sequence"/>
</dbReference>
<sequence length="157" mass="17458">MDSDYKAFINTYGAGMVDDHISVCAPGAAEDWAELIRHNTYAHECVRLDFAGPEGYVGDWQLGDASRWAPGREDVPAWFEPGDDLISWGHTGNGDFLFWHVQPGAAPEVWPVVFKERGPFWERYRTGFCTAMAGLLTGEIQSEYLSDPLGGPHSYNS</sequence>
<name>A0A7W7G1V9_9ACTN</name>
<evidence type="ECO:0000313" key="2">
    <source>
        <dbReference type="Proteomes" id="UP000542742"/>
    </source>
</evidence>